<evidence type="ECO:0000313" key="3">
    <source>
        <dbReference type="EMBL" id="VIO61036.1"/>
    </source>
</evidence>
<accession>A0A4U9FJP0</accession>
<dbReference type="EMBL" id="CAAKMV010000150">
    <property type="protein sequence ID" value="VIO61036.1"/>
    <property type="molecule type" value="Genomic_DNA"/>
</dbReference>
<feature type="compositionally biased region" description="Basic residues" evidence="1">
    <location>
        <begin position="212"/>
        <end position="221"/>
    </location>
</feature>
<reference evidence="2" key="2">
    <citation type="submission" date="2021-03" db="EMBL/GenBank/DDBJ databases">
        <authorList>
            <person name="Alouane T."/>
            <person name="Langin T."/>
            <person name="Bonhomme L."/>
        </authorList>
    </citation>
    <scope>NUCLEOTIDE SEQUENCE</scope>
    <source>
        <strain evidence="2">MDC_Fg202</strain>
    </source>
</reference>
<evidence type="ECO:0000313" key="4">
    <source>
        <dbReference type="Proteomes" id="UP000746612"/>
    </source>
</evidence>
<proteinExistence type="predicted"/>
<reference evidence="3" key="1">
    <citation type="submission" date="2019-04" db="EMBL/GenBank/DDBJ databases">
        <authorList>
            <person name="Melise S."/>
            <person name="Noan J."/>
            <person name="Okalmin O."/>
        </authorList>
    </citation>
    <scope>NUCLEOTIDE SEQUENCE</scope>
    <source>
        <strain evidence="3">FN9</strain>
    </source>
</reference>
<name>A0A4U9FJP0_GIBZA</name>
<evidence type="ECO:0000313" key="2">
    <source>
        <dbReference type="EMBL" id="CAG2010446.1"/>
    </source>
</evidence>
<dbReference type="EMBL" id="CAJPIJ010000219">
    <property type="protein sequence ID" value="CAG2010446.1"/>
    <property type="molecule type" value="Genomic_DNA"/>
</dbReference>
<sequence length="524" mass="58307">MARGRKHIKSTPVMAPPTLSEDNMASSTNRPIPLSCFVCPETPRFSDVSHLLTHIASKGHLHQETQTKLKAHQDITAALNKRKMKQEMSMSPAIKLEGDELMSDFPLFPGFLDLEPDNSIQEEFVLGNDSMLLKGQVWPGMGKMDLADDETRKARNQKKPKSVIDKMKKASESIEPTQVVMSSKLEVERTRDVYDDTSSPVPGQEESTPPKRVSRPKRKKTTPLAEISGNVPKQRRRTTRGQKSNVGKTTRPKKEQGIQKEPEAFPSPERNKGVQDIFRDEVIRTASISEPPLPLSRGDHRLEPRNKHGARSMNGFFHSNIVSPTPQARDLAPRHLQARATPSSFRPESFPPGSFSQVEASYAMRDATIYNASSRLPFATADYSQFREPSSDHLRAAANYGFQLKQEEYPGSHTGDLTQGTNSPYIGMPGTNPLFSNDRSFLNSYNQRALGATFSPLSFPPVNQQPDYSHTGRDMKQQTHMCETMEASGLGGDQELNLDASWSLHDADSDMGFASGLAMDDQQI</sequence>
<gene>
    <name evidence="3" type="ORF">FUG_LOCUS425967</name>
    <name evidence="2" type="ORF">MDCFG202_LOCUS594708</name>
</gene>
<feature type="region of interest" description="Disordered" evidence="1">
    <location>
        <begin position="144"/>
        <end position="274"/>
    </location>
</feature>
<dbReference type="Proteomes" id="UP000746612">
    <property type="component" value="Unassembled WGS sequence"/>
</dbReference>
<dbReference type="AlphaFoldDB" id="A0A4U9FJP0"/>
<protein>
    <submittedName>
        <fullName evidence="2">Uncharacterized protein</fullName>
    </submittedName>
</protein>
<feature type="compositionally biased region" description="Basic and acidic residues" evidence="1">
    <location>
        <begin position="162"/>
        <end position="172"/>
    </location>
</feature>
<feature type="compositionally biased region" description="Basic and acidic residues" evidence="1">
    <location>
        <begin position="185"/>
        <end position="194"/>
    </location>
</feature>
<feature type="region of interest" description="Disordered" evidence="1">
    <location>
        <begin position="1"/>
        <end position="26"/>
    </location>
</feature>
<evidence type="ECO:0000256" key="1">
    <source>
        <dbReference type="SAM" id="MobiDB-lite"/>
    </source>
</evidence>
<feature type="compositionally biased region" description="Basic and acidic residues" evidence="1">
    <location>
        <begin position="252"/>
        <end position="274"/>
    </location>
</feature>
<organism evidence="2 4">
    <name type="scientific">Gibberella zeae</name>
    <name type="common">Wheat head blight fungus</name>
    <name type="synonym">Fusarium graminearum</name>
    <dbReference type="NCBI Taxonomy" id="5518"/>
    <lineage>
        <taxon>Eukaryota</taxon>
        <taxon>Fungi</taxon>
        <taxon>Dikarya</taxon>
        <taxon>Ascomycota</taxon>
        <taxon>Pezizomycotina</taxon>
        <taxon>Sordariomycetes</taxon>
        <taxon>Hypocreomycetidae</taxon>
        <taxon>Hypocreales</taxon>
        <taxon>Nectriaceae</taxon>
        <taxon>Fusarium</taxon>
    </lineage>
</organism>